<organism evidence="3">
    <name type="scientific">Amphimedon queenslandica</name>
    <name type="common">Sponge</name>
    <dbReference type="NCBI Taxonomy" id="400682"/>
    <lineage>
        <taxon>Eukaryota</taxon>
        <taxon>Metazoa</taxon>
        <taxon>Porifera</taxon>
        <taxon>Demospongiae</taxon>
        <taxon>Heteroscleromorpha</taxon>
        <taxon>Haplosclerida</taxon>
        <taxon>Niphatidae</taxon>
        <taxon>Amphimedon</taxon>
    </lineage>
</organism>
<feature type="domain" description="Peptidase C1A papain C-terminal" evidence="2">
    <location>
        <begin position="5"/>
        <end position="73"/>
    </location>
</feature>
<dbReference type="InterPro" id="IPR000668">
    <property type="entry name" value="Peptidase_C1A_C"/>
</dbReference>
<protein>
    <recommendedName>
        <fullName evidence="2">Peptidase C1A papain C-terminal domain-containing protein</fullName>
    </recommendedName>
</protein>
<name>A0A1X7SKS6_AMPQE</name>
<dbReference type="OrthoDB" id="190265at2759"/>
<dbReference type="InterPro" id="IPR013128">
    <property type="entry name" value="Peptidase_C1A"/>
</dbReference>
<dbReference type="AlphaFoldDB" id="A0A1X7SKS6"/>
<proteinExistence type="inferred from homology"/>
<evidence type="ECO:0000256" key="1">
    <source>
        <dbReference type="ARBA" id="ARBA00008455"/>
    </source>
</evidence>
<dbReference type="GO" id="GO:0006508">
    <property type="term" value="P:proteolysis"/>
    <property type="evidence" value="ECO:0007669"/>
    <property type="project" value="InterPro"/>
</dbReference>
<dbReference type="InParanoid" id="A0A1X7SKS6"/>
<dbReference type="SUPFAM" id="SSF54001">
    <property type="entry name" value="Cysteine proteinases"/>
    <property type="match status" value="1"/>
</dbReference>
<evidence type="ECO:0000259" key="2">
    <source>
        <dbReference type="Pfam" id="PF00112"/>
    </source>
</evidence>
<dbReference type="GO" id="GO:0008234">
    <property type="term" value="F:cysteine-type peptidase activity"/>
    <property type="evidence" value="ECO:0007669"/>
    <property type="project" value="InterPro"/>
</dbReference>
<dbReference type="EnsemblMetazoa" id="Aqu2.1.02631_001">
    <property type="protein sequence ID" value="Aqu2.1.02631_001"/>
    <property type="gene ID" value="Aqu2.1.02631"/>
</dbReference>
<dbReference type="eggNOG" id="KOG1543">
    <property type="taxonomic scope" value="Eukaryota"/>
</dbReference>
<dbReference type="Pfam" id="PF00112">
    <property type="entry name" value="Peptidase_C1"/>
    <property type="match status" value="1"/>
</dbReference>
<comment type="similarity">
    <text evidence="1">Belongs to the peptidase C1 family.</text>
</comment>
<reference evidence="3" key="1">
    <citation type="submission" date="2017-05" db="UniProtKB">
        <authorList>
            <consortium name="EnsemblMetazoa"/>
        </authorList>
    </citation>
    <scope>IDENTIFICATION</scope>
</reference>
<dbReference type="InterPro" id="IPR038765">
    <property type="entry name" value="Papain-like_cys_pep_sf"/>
</dbReference>
<dbReference type="Gene3D" id="3.90.70.10">
    <property type="entry name" value="Cysteine proteinases"/>
    <property type="match status" value="1"/>
</dbReference>
<dbReference type="STRING" id="400682.A0A1X7SKS6"/>
<sequence length="83" mass="9029">MLMTSAFEQYTGGVFNDTTGAKSLDHEVSIAGWGVTSGGVKYWIGRNSWGTFWGEAGCFRLIRGVDNLKVESNCDWAVPAAIH</sequence>
<evidence type="ECO:0000313" key="3">
    <source>
        <dbReference type="EnsemblMetazoa" id="Aqu2.1.02631_001"/>
    </source>
</evidence>
<dbReference type="PANTHER" id="PTHR12411">
    <property type="entry name" value="CYSTEINE PROTEASE FAMILY C1-RELATED"/>
    <property type="match status" value="1"/>
</dbReference>
<dbReference type="OMA" id="NTWGREW"/>
<accession>A0A1X7SKS6</accession>